<organism evidence="1 2">
    <name type="scientific">Cetraspora pellucida</name>
    <dbReference type="NCBI Taxonomy" id="1433469"/>
    <lineage>
        <taxon>Eukaryota</taxon>
        <taxon>Fungi</taxon>
        <taxon>Fungi incertae sedis</taxon>
        <taxon>Mucoromycota</taxon>
        <taxon>Glomeromycotina</taxon>
        <taxon>Glomeromycetes</taxon>
        <taxon>Diversisporales</taxon>
        <taxon>Gigasporaceae</taxon>
        <taxon>Cetraspora</taxon>
    </lineage>
</organism>
<reference evidence="1" key="1">
    <citation type="submission" date="2021-06" db="EMBL/GenBank/DDBJ databases">
        <authorList>
            <person name="Kallberg Y."/>
            <person name="Tangrot J."/>
            <person name="Rosling A."/>
        </authorList>
    </citation>
    <scope>NUCLEOTIDE SEQUENCE</scope>
    <source>
        <strain evidence="1">28 12/20/2015</strain>
    </source>
</reference>
<dbReference type="EMBL" id="CAJVPW010022346">
    <property type="protein sequence ID" value="CAG8697158.1"/>
    <property type="molecule type" value="Genomic_DNA"/>
</dbReference>
<sequence>ANEYKKETPQETNQTTSTSQEEHEIINIDLVYALTQANILLEKIDKLKLFLLKYCKN</sequence>
<accession>A0ACA9P8D7</accession>
<gene>
    <name evidence="1" type="ORF">SPELUC_LOCUS11084</name>
</gene>
<name>A0ACA9P8D7_9GLOM</name>
<evidence type="ECO:0000313" key="2">
    <source>
        <dbReference type="Proteomes" id="UP000789366"/>
    </source>
</evidence>
<evidence type="ECO:0000313" key="1">
    <source>
        <dbReference type="EMBL" id="CAG8697158.1"/>
    </source>
</evidence>
<feature type="non-terminal residue" evidence="1">
    <location>
        <position position="57"/>
    </location>
</feature>
<protein>
    <submittedName>
        <fullName evidence="1">8707_t:CDS:1</fullName>
    </submittedName>
</protein>
<keyword evidence="2" id="KW-1185">Reference proteome</keyword>
<comment type="caution">
    <text evidence="1">The sequence shown here is derived from an EMBL/GenBank/DDBJ whole genome shotgun (WGS) entry which is preliminary data.</text>
</comment>
<dbReference type="Proteomes" id="UP000789366">
    <property type="component" value="Unassembled WGS sequence"/>
</dbReference>
<proteinExistence type="predicted"/>
<feature type="non-terminal residue" evidence="1">
    <location>
        <position position="1"/>
    </location>
</feature>